<dbReference type="KEGG" id="bcai:K788_0004585"/>
<proteinExistence type="predicted"/>
<name>A0A0P0RAG5_9BURK</name>
<dbReference type="EMBL" id="CP012746">
    <property type="protein sequence ID" value="ALL65337.1"/>
    <property type="molecule type" value="Genomic_DNA"/>
</dbReference>
<gene>
    <name evidence="1" type="ORF">K788_0004585</name>
</gene>
<sequence length="108" mass="11546">MSCAHASIDAPVRRIGSHANVISYAMRIARVPDVLRRLVFTLVSRCVPAHIHPVRLSATAHSSAPPHASASLFFACCACLSHTFCSRARAQNDAFLNATSDVGDAKFA</sequence>
<reference evidence="1 2" key="1">
    <citation type="journal article" date="2014" name="Genome Announc.">
        <title>Draft Genome Sequence of the Haloacid-Degrading Burkholderia caribensis Strain MBA4.</title>
        <authorList>
            <person name="Pan Y."/>
            <person name="Kong K.F."/>
            <person name="Tsang J.S."/>
        </authorList>
    </citation>
    <scope>NUCLEOTIDE SEQUENCE [LARGE SCALE GENOMIC DNA]</scope>
    <source>
        <strain evidence="1 2">MBA4</strain>
    </source>
</reference>
<organism evidence="1 2">
    <name type="scientific">Paraburkholderia caribensis MBA4</name>
    <dbReference type="NCBI Taxonomy" id="1323664"/>
    <lineage>
        <taxon>Bacteria</taxon>
        <taxon>Pseudomonadati</taxon>
        <taxon>Pseudomonadota</taxon>
        <taxon>Betaproteobacteria</taxon>
        <taxon>Burkholderiales</taxon>
        <taxon>Burkholderiaceae</taxon>
        <taxon>Paraburkholderia</taxon>
    </lineage>
</organism>
<accession>A0A0P0RAG5</accession>
<dbReference type="AlphaFoldDB" id="A0A0P0RAG5"/>
<dbReference type="Proteomes" id="UP000019146">
    <property type="component" value="Chromosome 1"/>
</dbReference>
<evidence type="ECO:0000313" key="1">
    <source>
        <dbReference type="EMBL" id="ALL65337.1"/>
    </source>
</evidence>
<evidence type="ECO:0000313" key="2">
    <source>
        <dbReference type="Proteomes" id="UP000019146"/>
    </source>
</evidence>
<protein>
    <submittedName>
        <fullName evidence="1">Uncharacterized protein</fullName>
    </submittedName>
</protein>